<dbReference type="Pfam" id="PF00149">
    <property type="entry name" value="Metallophos"/>
    <property type="match status" value="1"/>
</dbReference>
<dbReference type="Proteomes" id="UP001595722">
    <property type="component" value="Unassembled WGS sequence"/>
</dbReference>
<keyword evidence="2" id="KW-0378">Hydrolase</keyword>
<protein>
    <submittedName>
        <fullName evidence="7">Metallophosphoesterase</fullName>
    </submittedName>
</protein>
<dbReference type="Gene3D" id="3.40.50.300">
    <property type="entry name" value="P-loop containing nucleotide triphosphate hydrolases"/>
    <property type="match status" value="1"/>
</dbReference>
<reference evidence="8" key="1">
    <citation type="journal article" date="2019" name="Int. J. Syst. Evol. Microbiol.">
        <title>The Global Catalogue of Microorganisms (GCM) 10K type strain sequencing project: providing services to taxonomists for standard genome sequencing and annotation.</title>
        <authorList>
            <consortium name="The Broad Institute Genomics Platform"/>
            <consortium name="The Broad Institute Genome Sequencing Center for Infectious Disease"/>
            <person name="Wu L."/>
            <person name="Ma J."/>
        </authorList>
    </citation>
    <scope>NUCLEOTIDE SEQUENCE [LARGE SCALE GENOMIC DNA]</scope>
    <source>
        <strain evidence="8">KCTC 42424</strain>
    </source>
</reference>
<keyword evidence="3" id="KW-0408">Iron</keyword>
<evidence type="ECO:0000256" key="3">
    <source>
        <dbReference type="ARBA" id="ARBA00023004"/>
    </source>
</evidence>
<gene>
    <name evidence="7" type="ORF">ACFOMG_08855</name>
</gene>
<dbReference type="RefSeq" id="WP_376866088.1">
    <property type="nucleotide sequence ID" value="NZ_JBHRYB010000005.1"/>
</dbReference>
<comment type="caution">
    <text evidence="7">The sequence shown here is derived from an EMBL/GenBank/DDBJ whole genome shotgun (WGS) entry which is preliminary data.</text>
</comment>
<evidence type="ECO:0000256" key="4">
    <source>
        <dbReference type="ARBA" id="ARBA00025742"/>
    </source>
</evidence>
<evidence type="ECO:0000259" key="5">
    <source>
        <dbReference type="Pfam" id="PF00149"/>
    </source>
</evidence>
<dbReference type="PANTHER" id="PTHR42988:SF2">
    <property type="entry name" value="CYCLIC NUCLEOTIDE PHOSPHODIESTERASE CBUA0032-RELATED"/>
    <property type="match status" value="1"/>
</dbReference>
<keyword evidence="1" id="KW-0479">Metal-binding</keyword>
<evidence type="ECO:0000259" key="6">
    <source>
        <dbReference type="Pfam" id="PF24406"/>
    </source>
</evidence>
<evidence type="ECO:0000256" key="1">
    <source>
        <dbReference type="ARBA" id="ARBA00022723"/>
    </source>
</evidence>
<name>A0ABV7VRQ7_9GAMM</name>
<dbReference type="InterPro" id="IPR050884">
    <property type="entry name" value="CNP_phosphodiesterase-III"/>
</dbReference>
<organism evidence="7 8">
    <name type="scientific">Bacterioplanoides pacificum</name>
    <dbReference type="NCBI Taxonomy" id="1171596"/>
    <lineage>
        <taxon>Bacteria</taxon>
        <taxon>Pseudomonadati</taxon>
        <taxon>Pseudomonadota</taxon>
        <taxon>Gammaproteobacteria</taxon>
        <taxon>Oceanospirillales</taxon>
        <taxon>Oceanospirillaceae</taxon>
        <taxon>Bacterioplanoides</taxon>
    </lineage>
</organism>
<dbReference type="InterPro" id="IPR004843">
    <property type="entry name" value="Calcineurin-like_PHP"/>
</dbReference>
<dbReference type="EMBL" id="JBHRYB010000005">
    <property type="protein sequence ID" value="MFC3680208.1"/>
    <property type="molecule type" value="Genomic_DNA"/>
</dbReference>
<comment type="similarity">
    <text evidence="4">Belongs to the cyclic nucleotide phosphodiesterase class-III family.</text>
</comment>
<dbReference type="InterPro" id="IPR027417">
    <property type="entry name" value="P-loop_NTPase"/>
</dbReference>
<evidence type="ECO:0000313" key="7">
    <source>
        <dbReference type="EMBL" id="MFC3680208.1"/>
    </source>
</evidence>
<dbReference type="SUPFAM" id="SSF56300">
    <property type="entry name" value="Metallo-dependent phosphatases"/>
    <property type="match status" value="1"/>
</dbReference>
<accession>A0ABV7VRQ7</accession>
<evidence type="ECO:0000313" key="8">
    <source>
        <dbReference type="Proteomes" id="UP001595722"/>
    </source>
</evidence>
<keyword evidence="8" id="KW-1185">Reference proteome</keyword>
<dbReference type="Pfam" id="PF24406">
    <property type="entry name" value="nSTAND_NTPase4"/>
    <property type="match status" value="1"/>
</dbReference>
<feature type="domain" description="Calcineurin-like phosphoesterase" evidence="5">
    <location>
        <begin position="4"/>
        <end position="235"/>
    </location>
</feature>
<proteinExistence type="inferred from homology"/>
<dbReference type="PANTHER" id="PTHR42988">
    <property type="entry name" value="PHOSPHOHYDROLASE"/>
    <property type="match status" value="1"/>
</dbReference>
<sequence length="1019" mass="116959">MSLVIVHLSDIHIEDERDFILSRSEKISRAIFKHAQDGGHVVLMISGDVANKGTREQYELAEKFLFSIKGNLEKERDVNIDFVICPGNHDCEFKSDPTRSFMIDKIIEDNVEEVDEEVILSCLNHQESYFEFENKISPESKGDKLWRQKEITYGGKVIAFESVNLSWCSKLRECQGELVYPFESYSKKMINEGCDYRILLMHHPLNWLLHSSGRSFRNSVRPMCNMVFTGHEHVPNAVDYSDIESGETSNFEASVLQDRSTHESGFSVIDFDVTTGGQEYSIYAYDLDSDMYIASQVRVMTGNEGFDNSLSFSEEFFDKVEDPGACFKNSNASNLRLSDIFVYQELKQKGKEDGGGKSTFQSSCFMIKPGELSKGTILSGEDNCGSSSLLYSLMLKYLNQGYMPVFIKGSNFKKSTLDNVNHQIKKAVDYQYGKDGSYEVFLQKERDKKILLIDDFNETKVKSYKGRESIFNHLYSSFDKVIVTVDKFFEVGELMSDQRRSVFSDFDHYEIEQFGYRKRTELINKWYTLGQLDSESEGDVVAKCTTAERLMDIVMDRSIVSPHPIFILTFLQSIEAGQASKLLDSALGDYYNFLLSQSYLDAGVGKDLIGQEFDYAMHLARFFNVRDTTSISKSEFLEFNDEFSKTWQEVDFSKKERLLLRAKVLVRNGDYYEFRYSYNYYFLIGRFMAKYILAEDVQRDVENYVKHLYVKKYANTILFLAHHASSDNILVLLKNAADNIFNDHEIANFNDENSIICELIRHAPHLEYSKKDPVESRMRLSEHRDSAIDQSEFERTEKFDDVANIDGMSKLTMLFKTIEILGEVLKANPTSFERFKKVEVLKSMFNAPLRALQDFYGFLEAHPNALVEAIENNISNKSGDISEGDREVFARLVVSQIIQAVSASFILRTAQVANSDALSADIPGAISTSNALSMELMGIAISLDNYKSIDRNKIGKFYRKNKDNMLVSKILNLLIINRLHLYKTSEQDMQWLQSELGYKLDMQHKIGYQKRSKKTKLVS</sequence>
<dbReference type="Gene3D" id="3.60.21.10">
    <property type="match status" value="1"/>
</dbReference>
<feature type="domain" description="STAND NTPase 4 small alpha/beta" evidence="6">
    <location>
        <begin position="630"/>
        <end position="684"/>
    </location>
</feature>
<dbReference type="InterPro" id="IPR057123">
    <property type="entry name" value="STAND_NTPase4_dom"/>
</dbReference>
<dbReference type="InterPro" id="IPR029052">
    <property type="entry name" value="Metallo-depent_PP-like"/>
</dbReference>
<evidence type="ECO:0000256" key="2">
    <source>
        <dbReference type="ARBA" id="ARBA00022801"/>
    </source>
</evidence>